<dbReference type="AlphaFoldDB" id="A0A918AUA7"/>
<name>A0A918AUA7_9PSEU</name>
<dbReference type="Pfam" id="PF01047">
    <property type="entry name" value="MarR"/>
    <property type="match status" value="1"/>
</dbReference>
<dbReference type="PANTHER" id="PTHR33164:SF57">
    <property type="entry name" value="MARR-FAMILY TRANSCRIPTIONAL REGULATOR"/>
    <property type="match status" value="1"/>
</dbReference>
<dbReference type="InterPro" id="IPR036388">
    <property type="entry name" value="WH-like_DNA-bd_sf"/>
</dbReference>
<protein>
    <submittedName>
        <fullName evidence="2">MarR family transcriptional regulator</fullName>
    </submittedName>
</protein>
<dbReference type="EMBL" id="BMRG01000028">
    <property type="protein sequence ID" value="GGP85557.1"/>
    <property type="molecule type" value="Genomic_DNA"/>
</dbReference>
<evidence type="ECO:0000313" key="2">
    <source>
        <dbReference type="EMBL" id="GGP85557.1"/>
    </source>
</evidence>
<dbReference type="Proteomes" id="UP000639606">
    <property type="component" value="Unassembled WGS sequence"/>
</dbReference>
<accession>A0A918AUA7</accession>
<dbReference type="SUPFAM" id="SSF46785">
    <property type="entry name" value="Winged helix' DNA-binding domain"/>
    <property type="match status" value="1"/>
</dbReference>
<keyword evidence="3" id="KW-1185">Reference proteome</keyword>
<reference evidence="2" key="1">
    <citation type="journal article" date="2014" name="Int. J. Syst. Evol. Microbiol.">
        <title>Complete genome sequence of Corynebacterium casei LMG S-19264T (=DSM 44701T), isolated from a smear-ripened cheese.</title>
        <authorList>
            <consortium name="US DOE Joint Genome Institute (JGI-PGF)"/>
            <person name="Walter F."/>
            <person name="Albersmeier A."/>
            <person name="Kalinowski J."/>
            <person name="Ruckert C."/>
        </authorList>
    </citation>
    <scope>NUCLEOTIDE SEQUENCE</scope>
    <source>
        <strain evidence="2">JCM 3313</strain>
    </source>
</reference>
<feature type="domain" description="HTH marR-type" evidence="1">
    <location>
        <begin position="16"/>
        <end position="156"/>
    </location>
</feature>
<comment type="caution">
    <text evidence="2">The sequence shown here is derived from an EMBL/GenBank/DDBJ whole genome shotgun (WGS) entry which is preliminary data.</text>
</comment>
<gene>
    <name evidence="2" type="ORF">GCM10010185_69180</name>
</gene>
<dbReference type="InterPro" id="IPR000835">
    <property type="entry name" value="HTH_MarR-typ"/>
</dbReference>
<dbReference type="Gene3D" id="1.10.10.10">
    <property type="entry name" value="Winged helix-like DNA-binding domain superfamily/Winged helix DNA-binding domain"/>
    <property type="match status" value="1"/>
</dbReference>
<organism evidence="2 3">
    <name type="scientific">Saccharothrix coeruleofusca</name>
    <dbReference type="NCBI Taxonomy" id="33919"/>
    <lineage>
        <taxon>Bacteria</taxon>
        <taxon>Bacillati</taxon>
        <taxon>Actinomycetota</taxon>
        <taxon>Actinomycetes</taxon>
        <taxon>Pseudonocardiales</taxon>
        <taxon>Pseudonocardiaceae</taxon>
        <taxon>Saccharothrix</taxon>
    </lineage>
</organism>
<reference evidence="2" key="2">
    <citation type="submission" date="2020-09" db="EMBL/GenBank/DDBJ databases">
        <authorList>
            <person name="Sun Q."/>
            <person name="Ohkuma M."/>
        </authorList>
    </citation>
    <scope>NUCLEOTIDE SEQUENCE</scope>
    <source>
        <strain evidence="2">JCM 3313</strain>
    </source>
</reference>
<dbReference type="PRINTS" id="PR00598">
    <property type="entry name" value="HTHMARR"/>
</dbReference>
<sequence>MNDTPARRSAEEGEPGVDLLAVLPRLTQLSGMLNRSRLVERAIDHAGITLDRPALSVLIVLHMADQPLRIGEIAKRMQVVGPHVTRQLHELERRGLVRRVVDPDDQRARLVELTPEGAGLAGRYLRTILGWLTDALADWSEEERRTFGRLLARFADDLTARLAALDDGEPTAP</sequence>
<dbReference type="GO" id="GO:0003700">
    <property type="term" value="F:DNA-binding transcription factor activity"/>
    <property type="evidence" value="ECO:0007669"/>
    <property type="project" value="InterPro"/>
</dbReference>
<dbReference type="SMART" id="SM00347">
    <property type="entry name" value="HTH_MARR"/>
    <property type="match status" value="1"/>
</dbReference>
<evidence type="ECO:0000313" key="3">
    <source>
        <dbReference type="Proteomes" id="UP000639606"/>
    </source>
</evidence>
<dbReference type="GO" id="GO:0006950">
    <property type="term" value="P:response to stress"/>
    <property type="evidence" value="ECO:0007669"/>
    <property type="project" value="TreeGrafter"/>
</dbReference>
<proteinExistence type="predicted"/>
<dbReference type="RefSeq" id="WP_189227531.1">
    <property type="nucleotide sequence ID" value="NZ_BMRG01000028.1"/>
</dbReference>
<dbReference type="InterPro" id="IPR036390">
    <property type="entry name" value="WH_DNA-bd_sf"/>
</dbReference>
<dbReference type="PANTHER" id="PTHR33164">
    <property type="entry name" value="TRANSCRIPTIONAL REGULATOR, MARR FAMILY"/>
    <property type="match status" value="1"/>
</dbReference>
<dbReference type="PROSITE" id="PS50995">
    <property type="entry name" value="HTH_MARR_2"/>
    <property type="match status" value="1"/>
</dbReference>
<dbReference type="InterPro" id="IPR039422">
    <property type="entry name" value="MarR/SlyA-like"/>
</dbReference>
<evidence type="ECO:0000259" key="1">
    <source>
        <dbReference type="PROSITE" id="PS50995"/>
    </source>
</evidence>